<gene>
    <name evidence="1" type="ORF">AOY20_10050</name>
</gene>
<dbReference type="EMBL" id="CP012808">
    <property type="protein sequence ID" value="ALH95841.1"/>
    <property type="molecule type" value="Genomic_DNA"/>
</dbReference>
<dbReference type="AlphaFoldDB" id="A0A0N9WES8"/>
<dbReference type="Gene3D" id="3.40.1730.10">
    <property type="entry name" value="pa0076 domain"/>
    <property type="match status" value="1"/>
</dbReference>
<sequence>MDILKSSSFYYGKTPCHGDFLKSKGQSALIQLFDQWISEALEQAMKSPDFQDRYSTSSAFDFFITNPQESMFVIANLIPSQDYSNRHFPMLLGYILDIDKPLENLLFAPSRYKSVLINLLLKNKAIYQLSSTDKLLEKLDELQTEITVPSLIESKSIFDNHTMYSFAKLMDISVFELAQSMIGLGLLLQPISEKGVQQLNKVLTIPMNERYRTEIATFWVNLIGSFLSKHHVEVLMGIIHSPKPKLIFGFQGAAITTLRDIFLQDYENDHWVQMTQSQWVDEYLQENASLAWLEQTLCERQLSLNQGIRLFRQYFIDGSL</sequence>
<dbReference type="Proteomes" id="UP000064939">
    <property type="component" value="Chromosome"/>
</dbReference>
<accession>A0A0N9WES8</accession>
<keyword evidence="2" id="KW-1185">Reference proteome</keyword>
<organism evidence="1 2">
    <name type="scientific">Acinetobacter equi</name>
    <dbReference type="NCBI Taxonomy" id="1324350"/>
    <lineage>
        <taxon>Bacteria</taxon>
        <taxon>Pseudomonadati</taxon>
        <taxon>Pseudomonadota</taxon>
        <taxon>Gammaproteobacteria</taxon>
        <taxon>Moraxellales</taxon>
        <taxon>Moraxellaceae</taxon>
        <taxon>Acinetobacter</taxon>
    </lineage>
</organism>
<dbReference type="STRING" id="1324350.AOY20_10050"/>
<dbReference type="RefSeq" id="WP_054581729.1">
    <property type="nucleotide sequence ID" value="NZ_CP012808.1"/>
</dbReference>
<dbReference type="NCBIfam" id="TIGR03373">
    <property type="entry name" value="VI_minor_4"/>
    <property type="match status" value="1"/>
</dbReference>
<reference evidence="1 2" key="1">
    <citation type="journal article" date="2015" name="Int. J. Syst. Evol. Microbiol.">
        <title>Acinetobacter equi sp. nov. isolated from horse faeces.</title>
        <authorList>
            <person name="Poppel M.T."/>
            <person name="Skiebe E."/>
            <person name="Laue M."/>
            <person name="Bergmann H."/>
            <person name="Ebersberger I."/>
            <person name="Garn T."/>
            <person name="Fruth A."/>
            <person name="Baumgardt S."/>
            <person name="Busse H.J."/>
            <person name="Wilharm G."/>
        </authorList>
    </citation>
    <scope>NUCLEOTIDE SEQUENCE [LARGE SCALE GENOMIC DNA]</scope>
    <source>
        <strain evidence="1 2">114</strain>
    </source>
</reference>
<name>A0A0N9WES8_9GAMM</name>
<evidence type="ECO:0000313" key="2">
    <source>
        <dbReference type="Proteomes" id="UP000064939"/>
    </source>
</evidence>
<protein>
    <submittedName>
        <fullName evidence="1">Type VI secretion protein</fullName>
    </submittedName>
</protein>
<dbReference type="InterPro" id="IPR038225">
    <property type="entry name" value="TagF_sf"/>
</dbReference>
<dbReference type="InterPro" id="IPR017748">
    <property type="entry name" value="TagF"/>
</dbReference>
<dbReference type="OrthoDB" id="9801841at2"/>
<dbReference type="Pfam" id="PF09867">
    <property type="entry name" value="TagF_N"/>
    <property type="match status" value="1"/>
</dbReference>
<evidence type="ECO:0000313" key="1">
    <source>
        <dbReference type="EMBL" id="ALH95841.1"/>
    </source>
</evidence>
<proteinExistence type="predicted"/>
<dbReference type="KEGG" id="aei:AOY20_10050"/>